<evidence type="ECO:0000313" key="1">
    <source>
        <dbReference type="EMBL" id="PAV26643.1"/>
    </source>
</evidence>
<dbReference type="EMBL" id="NMPM01000020">
    <property type="protein sequence ID" value="PAV26643.1"/>
    <property type="molecule type" value="Genomic_DNA"/>
</dbReference>
<dbReference type="Pfam" id="PF05930">
    <property type="entry name" value="Phage_AlpA"/>
    <property type="match status" value="1"/>
</dbReference>
<proteinExistence type="predicted"/>
<dbReference type="SUPFAM" id="SSF46955">
    <property type="entry name" value="Putative DNA-binding domain"/>
    <property type="match status" value="1"/>
</dbReference>
<evidence type="ECO:0000313" key="2">
    <source>
        <dbReference type="Proteomes" id="UP000218332"/>
    </source>
</evidence>
<dbReference type="InterPro" id="IPR009061">
    <property type="entry name" value="DNA-bd_dom_put_sf"/>
</dbReference>
<name>A0A2A2I6H6_9GAMM</name>
<sequence>MRDEDVAKRFGVARSTIWRWVQLGCFPKPYRLGPSTTRWHEKDIVAFEAQAAGR</sequence>
<dbReference type="RefSeq" id="WP_095610446.1">
    <property type="nucleotide sequence ID" value="NZ_NMPM01000020.1"/>
</dbReference>
<accession>A0A2A2I6H6</accession>
<dbReference type="AlphaFoldDB" id="A0A2A2I6H6"/>
<protein>
    <recommendedName>
        <fullName evidence="3">AlpA family transcriptional regulator</fullName>
    </recommendedName>
</protein>
<keyword evidence="2" id="KW-1185">Reference proteome</keyword>
<comment type="caution">
    <text evidence="1">The sequence shown here is derived from an EMBL/GenBank/DDBJ whole genome shotgun (WGS) entry which is preliminary data.</text>
</comment>
<dbReference type="InterPro" id="IPR010260">
    <property type="entry name" value="AlpA"/>
</dbReference>
<dbReference type="Gene3D" id="1.10.238.160">
    <property type="match status" value="1"/>
</dbReference>
<reference evidence="1 2" key="1">
    <citation type="submission" date="2017-07" db="EMBL/GenBank/DDBJ databases">
        <title>Tamlnaduibacter salinus (Mi-7) genome sequencing.</title>
        <authorList>
            <person name="Verma A."/>
            <person name="Krishnamurthi S."/>
        </authorList>
    </citation>
    <scope>NUCLEOTIDE SEQUENCE [LARGE SCALE GENOMIC DNA]</scope>
    <source>
        <strain evidence="1 2">Mi-7</strain>
    </source>
</reference>
<evidence type="ECO:0008006" key="3">
    <source>
        <dbReference type="Google" id="ProtNLM"/>
    </source>
</evidence>
<organism evidence="1 2">
    <name type="scientific">Tamilnaduibacter salinus</name>
    <dbReference type="NCBI Taxonomy" id="1484056"/>
    <lineage>
        <taxon>Bacteria</taxon>
        <taxon>Pseudomonadati</taxon>
        <taxon>Pseudomonadota</taxon>
        <taxon>Gammaproteobacteria</taxon>
        <taxon>Pseudomonadales</taxon>
        <taxon>Marinobacteraceae</taxon>
        <taxon>Tamilnaduibacter</taxon>
    </lineage>
</organism>
<gene>
    <name evidence="1" type="ORF">CF392_04915</name>
</gene>
<dbReference type="Proteomes" id="UP000218332">
    <property type="component" value="Unassembled WGS sequence"/>
</dbReference>